<dbReference type="AlphaFoldDB" id="F1A4Y4"/>
<dbReference type="STRING" id="5786.F1A4Y4"/>
<dbReference type="KEGG" id="dpp:DICPUDRAFT_159767"/>
<dbReference type="OMA" id="AFCFWDA"/>
<dbReference type="FunCoup" id="F1A4Y4">
    <property type="interactions" value="3"/>
</dbReference>
<gene>
    <name evidence="1" type="ORF">DICPUDRAFT_159767</name>
</gene>
<dbReference type="GeneID" id="10507260"/>
<dbReference type="OrthoDB" id="9978173at2759"/>
<dbReference type="Pfam" id="PF14388">
    <property type="entry name" value="DUF4419"/>
    <property type="match status" value="1"/>
</dbReference>
<evidence type="ECO:0000313" key="2">
    <source>
        <dbReference type="Proteomes" id="UP000001064"/>
    </source>
</evidence>
<dbReference type="Proteomes" id="UP000001064">
    <property type="component" value="Unassembled WGS sequence"/>
</dbReference>
<sequence length="359" mass="40726">MTITFKVSDAQVNPVNNPREFDQKSLYEEGGRPGMRAAAVEKTIIKTSISNQSKAFGNNSLVNSVFTAYCQHHNLVLRPDDFWTAILIQLSLYINANSEQLRDKIVDFEGKRQLTVRGSGNLFTAPYEQMTLQMTREIEKNIKDPSIREWVMKKFSTTTDTDQLVSSITLMATMKNYFDFKMHLMCNLPSVTLEGDASDYIDIKNRISRLVEFDLKEAGNPMSGWLNYLNPIVDKLIETANGSPDTEWWNKIVNRVGGGSGPTYLSGWITAFCAFDAKGKYIMENKKEFKSMWGDAQTTEWSFIDTGDVIRGYVSCPVKINDNGKEYNTEFYAGHMAYSLSDDNCTIKPNLDWSIVLLD</sequence>
<dbReference type="RefSeq" id="XP_003294727.1">
    <property type="nucleotide sequence ID" value="XM_003294679.1"/>
</dbReference>
<keyword evidence="2" id="KW-1185">Reference proteome</keyword>
<dbReference type="EMBL" id="GL871552">
    <property type="protein sequence ID" value="EGC28748.1"/>
    <property type="molecule type" value="Genomic_DNA"/>
</dbReference>
<dbReference type="InterPro" id="IPR025533">
    <property type="entry name" value="DUF4419"/>
</dbReference>
<dbReference type="VEuPathDB" id="AmoebaDB:DICPUDRAFT_159767"/>
<name>F1A4Y4_DICPU</name>
<dbReference type="InParanoid" id="F1A4Y4"/>
<dbReference type="PANTHER" id="PTHR31252">
    <property type="entry name" value="DUF4419 DOMAIN-CONTAINING PROTEIN"/>
    <property type="match status" value="1"/>
</dbReference>
<dbReference type="eggNOG" id="ENOG502RPX4">
    <property type="taxonomic scope" value="Eukaryota"/>
</dbReference>
<evidence type="ECO:0008006" key="3">
    <source>
        <dbReference type="Google" id="ProtNLM"/>
    </source>
</evidence>
<reference evidence="2" key="1">
    <citation type="journal article" date="2011" name="Genome Biol.">
        <title>Comparative genomics of the social amoebae Dictyostelium discoideum and Dictyostelium purpureum.</title>
        <authorList>
            <consortium name="US DOE Joint Genome Institute (JGI-PGF)"/>
            <person name="Sucgang R."/>
            <person name="Kuo A."/>
            <person name="Tian X."/>
            <person name="Salerno W."/>
            <person name="Parikh A."/>
            <person name="Feasley C.L."/>
            <person name="Dalin E."/>
            <person name="Tu H."/>
            <person name="Huang E."/>
            <person name="Barry K."/>
            <person name="Lindquist E."/>
            <person name="Shapiro H."/>
            <person name="Bruce D."/>
            <person name="Schmutz J."/>
            <person name="Salamov A."/>
            <person name="Fey P."/>
            <person name="Gaudet P."/>
            <person name="Anjard C."/>
            <person name="Babu M.M."/>
            <person name="Basu S."/>
            <person name="Bushmanova Y."/>
            <person name="van der Wel H."/>
            <person name="Katoh-Kurasawa M."/>
            <person name="Dinh C."/>
            <person name="Coutinho P.M."/>
            <person name="Saito T."/>
            <person name="Elias M."/>
            <person name="Schaap P."/>
            <person name="Kay R.R."/>
            <person name="Henrissat B."/>
            <person name="Eichinger L."/>
            <person name="Rivero F."/>
            <person name="Putnam N.H."/>
            <person name="West C.M."/>
            <person name="Loomis W.F."/>
            <person name="Chisholm R.L."/>
            <person name="Shaulsky G."/>
            <person name="Strassmann J.E."/>
            <person name="Queller D.C."/>
            <person name="Kuspa A."/>
            <person name="Grigoriev I.V."/>
        </authorList>
    </citation>
    <scope>NUCLEOTIDE SEQUENCE [LARGE SCALE GENOMIC DNA]</scope>
    <source>
        <strain evidence="2">QSDP1</strain>
    </source>
</reference>
<accession>F1A4Y4</accession>
<organism evidence="1 2">
    <name type="scientific">Dictyostelium purpureum</name>
    <name type="common">Slime mold</name>
    <dbReference type="NCBI Taxonomy" id="5786"/>
    <lineage>
        <taxon>Eukaryota</taxon>
        <taxon>Amoebozoa</taxon>
        <taxon>Evosea</taxon>
        <taxon>Eumycetozoa</taxon>
        <taxon>Dictyostelia</taxon>
        <taxon>Dictyosteliales</taxon>
        <taxon>Dictyosteliaceae</taxon>
        <taxon>Dictyostelium</taxon>
    </lineage>
</organism>
<proteinExistence type="predicted"/>
<dbReference type="PANTHER" id="PTHR31252:SF11">
    <property type="entry name" value="DUF4419 DOMAIN-CONTAINING PROTEIN"/>
    <property type="match status" value="1"/>
</dbReference>
<protein>
    <recommendedName>
        <fullName evidence="3">DUF4419 domain-containing protein</fullName>
    </recommendedName>
</protein>
<evidence type="ECO:0000313" key="1">
    <source>
        <dbReference type="EMBL" id="EGC28748.1"/>
    </source>
</evidence>